<name>A0AAD5SY53_9FUNG</name>
<feature type="compositionally biased region" description="Low complexity" evidence="1">
    <location>
        <begin position="204"/>
        <end position="213"/>
    </location>
</feature>
<dbReference type="EMBL" id="JADGJH010001549">
    <property type="protein sequence ID" value="KAJ3112368.1"/>
    <property type="molecule type" value="Genomic_DNA"/>
</dbReference>
<reference evidence="2" key="1">
    <citation type="submission" date="2020-05" db="EMBL/GenBank/DDBJ databases">
        <title>Phylogenomic resolution of chytrid fungi.</title>
        <authorList>
            <person name="Stajich J.E."/>
            <person name="Amses K."/>
            <person name="Simmons R."/>
            <person name="Seto K."/>
            <person name="Myers J."/>
            <person name="Bonds A."/>
            <person name="Quandt C.A."/>
            <person name="Barry K."/>
            <person name="Liu P."/>
            <person name="Grigoriev I."/>
            <person name="Longcore J.E."/>
            <person name="James T.Y."/>
        </authorList>
    </citation>
    <scope>NUCLEOTIDE SEQUENCE</scope>
    <source>
        <strain evidence="2">JEL0513</strain>
    </source>
</reference>
<organism evidence="2 3">
    <name type="scientific">Physocladia obscura</name>
    <dbReference type="NCBI Taxonomy" id="109957"/>
    <lineage>
        <taxon>Eukaryota</taxon>
        <taxon>Fungi</taxon>
        <taxon>Fungi incertae sedis</taxon>
        <taxon>Chytridiomycota</taxon>
        <taxon>Chytridiomycota incertae sedis</taxon>
        <taxon>Chytridiomycetes</taxon>
        <taxon>Chytridiales</taxon>
        <taxon>Chytriomycetaceae</taxon>
        <taxon>Physocladia</taxon>
    </lineage>
</organism>
<sequence>MLNSSTTQRQHPQAHKDVDNNDEYEYKPKSKQSYKLAHLNKRPRSDPPADVINEHDSILGSSAVAGNQLIKSPLIGATLIEKVLSNTPFSRLGLENVLSASSLEVEGHEEKVEKEQTAEDLANEICDILGVSNLAAKSIQKSISPEDSDTILFPVSFNPEQSLFLAYQLAIMAPLPSDQGADESDNDGREENDRLANDSLQIEPRVVSVSLSPPHSPAGRIHASSSQQRSSLDLTASNAASNSNSNNNNNQLNGSQNVFDDGIQQSSSQIATPINQIHNSGFPGLTPEDSAVRAATVRSVVHESAARVGSPATFRRYNTKSHSGLIS</sequence>
<evidence type="ECO:0000313" key="2">
    <source>
        <dbReference type="EMBL" id="KAJ3112368.1"/>
    </source>
</evidence>
<gene>
    <name evidence="2" type="ORF">HK100_002355</name>
</gene>
<feature type="compositionally biased region" description="Low complexity" evidence="1">
    <location>
        <begin position="230"/>
        <end position="257"/>
    </location>
</feature>
<dbReference type="Proteomes" id="UP001211907">
    <property type="component" value="Unassembled WGS sequence"/>
</dbReference>
<evidence type="ECO:0000256" key="1">
    <source>
        <dbReference type="SAM" id="MobiDB-lite"/>
    </source>
</evidence>
<feature type="compositionally biased region" description="Basic and acidic residues" evidence="1">
    <location>
        <begin position="14"/>
        <end position="28"/>
    </location>
</feature>
<feature type="region of interest" description="Disordered" evidence="1">
    <location>
        <begin position="176"/>
        <end position="260"/>
    </location>
</feature>
<feature type="compositionally biased region" description="Basic and acidic residues" evidence="1">
    <location>
        <begin position="186"/>
        <end position="196"/>
    </location>
</feature>
<comment type="caution">
    <text evidence="2">The sequence shown here is derived from an EMBL/GenBank/DDBJ whole genome shotgun (WGS) entry which is preliminary data.</text>
</comment>
<keyword evidence="3" id="KW-1185">Reference proteome</keyword>
<accession>A0AAD5SY53</accession>
<proteinExistence type="predicted"/>
<feature type="region of interest" description="Disordered" evidence="1">
    <location>
        <begin position="1"/>
        <end position="51"/>
    </location>
</feature>
<protein>
    <submittedName>
        <fullName evidence="2">Uncharacterized protein</fullName>
    </submittedName>
</protein>
<feature type="compositionally biased region" description="Polar residues" evidence="1">
    <location>
        <begin position="1"/>
        <end position="11"/>
    </location>
</feature>
<dbReference type="AlphaFoldDB" id="A0AAD5SY53"/>
<evidence type="ECO:0000313" key="3">
    <source>
        <dbReference type="Proteomes" id="UP001211907"/>
    </source>
</evidence>